<organism evidence="2 3">
    <name type="scientific">Carpinus fangiana</name>
    <dbReference type="NCBI Taxonomy" id="176857"/>
    <lineage>
        <taxon>Eukaryota</taxon>
        <taxon>Viridiplantae</taxon>
        <taxon>Streptophyta</taxon>
        <taxon>Embryophyta</taxon>
        <taxon>Tracheophyta</taxon>
        <taxon>Spermatophyta</taxon>
        <taxon>Magnoliopsida</taxon>
        <taxon>eudicotyledons</taxon>
        <taxon>Gunneridae</taxon>
        <taxon>Pentapetalae</taxon>
        <taxon>rosids</taxon>
        <taxon>fabids</taxon>
        <taxon>Fagales</taxon>
        <taxon>Betulaceae</taxon>
        <taxon>Carpinus</taxon>
    </lineage>
</organism>
<feature type="compositionally biased region" description="Basic residues" evidence="1">
    <location>
        <begin position="146"/>
        <end position="155"/>
    </location>
</feature>
<keyword evidence="3" id="KW-1185">Reference proteome</keyword>
<name>A0A5N6KSD8_9ROSI</name>
<feature type="compositionally biased region" description="Polar residues" evidence="1">
    <location>
        <begin position="131"/>
        <end position="145"/>
    </location>
</feature>
<sequence>MASSALAARIRFLDAAARQLHHDAPAVAAVIGSSCLAHAESGAEASFTREHRDVYCLACGAHLVPNNYSTIDSMHNIPNRSDPRVTGLVYDQLPVQVLTCARCHRKTRRSVPVKHIVTARSIPSRLHASAQPHTDLSQTSQSGHTPSKKRSRPKKQSNLQALLAKSKINSGGQTSTGLNLMDFMKPT</sequence>
<comment type="caution">
    <text evidence="2">The sequence shown here is derived from an EMBL/GenBank/DDBJ whole genome shotgun (WGS) entry which is preliminary data.</text>
</comment>
<evidence type="ECO:0000256" key="1">
    <source>
        <dbReference type="SAM" id="MobiDB-lite"/>
    </source>
</evidence>
<evidence type="ECO:0000313" key="3">
    <source>
        <dbReference type="Proteomes" id="UP000327013"/>
    </source>
</evidence>
<dbReference type="Proteomes" id="UP000327013">
    <property type="component" value="Unassembled WGS sequence"/>
</dbReference>
<feature type="compositionally biased region" description="Polar residues" evidence="1">
    <location>
        <begin position="167"/>
        <end position="178"/>
    </location>
</feature>
<dbReference type="EMBL" id="VIBQ01000012">
    <property type="protein sequence ID" value="KAB8342894.1"/>
    <property type="molecule type" value="Genomic_DNA"/>
</dbReference>
<protein>
    <submittedName>
        <fullName evidence="2">Uncharacterized protein</fullName>
    </submittedName>
</protein>
<feature type="region of interest" description="Disordered" evidence="1">
    <location>
        <begin position="122"/>
        <end position="187"/>
    </location>
</feature>
<dbReference type="AlphaFoldDB" id="A0A5N6KSD8"/>
<gene>
    <name evidence="2" type="ORF">FH972_022491</name>
</gene>
<accession>A0A5N6KSD8</accession>
<evidence type="ECO:0000313" key="2">
    <source>
        <dbReference type="EMBL" id="KAB8342894.1"/>
    </source>
</evidence>
<proteinExistence type="predicted"/>
<reference evidence="2 3" key="1">
    <citation type="submission" date="2019-06" db="EMBL/GenBank/DDBJ databases">
        <title>A chromosomal-level reference genome of Carpinus fangiana (Coryloideae, Betulaceae).</title>
        <authorList>
            <person name="Yang X."/>
            <person name="Wang Z."/>
            <person name="Zhang L."/>
            <person name="Hao G."/>
            <person name="Liu J."/>
            <person name="Yang Y."/>
        </authorList>
    </citation>
    <scope>NUCLEOTIDE SEQUENCE [LARGE SCALE GENOMIC DNA]</scope>
    <source>
        <strain evidence="2">Cfa_2016G</strain>
        <tissue evidence="2">Leaf</tissue>
    </source>
</reference>